<reference evidence="2 3" key="2">
    <citation type="submission" date="2019-06" db="EMBL/GenBank/DDBJ databases">
        <authorList>
            <person name="Seo Y."/>
        </authorList>
    </citation>
    <scope>NUCLEOTIDE SEQUENCE [LARGE SCALE GENOMIC DNA]</scope>
    <source>
        <strain evidence="2 3">MaA-Y11</strain>
    </source>
</reference>
<keyword evidence="3" id="KW-1185">Reference proteome</keyword>
<reference evidence="2 3" key="1">
    <citation type="submission" date="2019-06" db="EMBL/GenBank/DDBJ databases">
        <title>Flavobacterium sp. MaA-Y11 from geoumgang.</title>
        <authorList>
            <person name="Jeong S."/>
        </authorList>
    </citation>
    <scope>NUCLEOTIDE SEQUENCE [LARGE SCALE GENOMIC DNA]</scope>
    <source>
        <strain evidence="2 3">MaA-Y11</strain>
    </source>
</reference>
<name>A0A501QMC0_9FLAO</name>
<dbReference type="RefSeq" id="WP_139998114.1">
    <property type="nucleotide sequence ID" value="NZ_VFJE01000048.1"/>
</dbReference>
<dbReference type="EMBL" id="VFJE01000048">
    <property type="protein sequence ID" value="TPD73391.1"/>
    <property type="molecule type" value="Genomic_DNA"/>
</dbReference>
<evidence type="ECO:0000313" key="2">
    <source>
        <dbReference type="EMBL" id="TPD73391.1"/>
    </source>
</evidence>
<dbReference type="Proteomes" id="UP000319175">
    <property type="component" value="Unassembled WGS sequence"/>
</dbReference>
<gene>
    <name evidence="2" type="ORF">FJA49_01500</name>
</gene>
<proteinExistence type="predicted"/>
<protein>
    <recommendedName>
        <fullName evidence="4">DUF3575 domain-containing protein</fullName>
    </recommendedName>
</protein>
<sequence>MRKILITITLCSLSFTAKSQNASVEKTLFGIQTGFLGIWVYNETKLSNQIVTRTEVGLDSGIWGGDYYDKTGFLMTPIITVEPRWYYNLNKREPKSKRIDGNSGNFISLKTSYHPDWFVISNYDDVNIISDISVIPTWGIRRNIAKQFNYEAGIGIGYRYIFAKQAGYLENESDVTINLHLRIGYKF</sequence>
<accession>A0A501QMC0</accession>
<feature type="signal peptide" evidence="1">
    <location>
        <begin position="1"/>
        <end position="19"/>
    </location>
</feature>
<evidence type="ECO:0000313" key="3">
    <source>
        <dbReference type="Proteomes" id="UP000319175"/>
    </source>
</evidence>
<comment type="caution">
    <text evidence="2">The sequence shown here is derived from an EMBL/GenBank/DDBJ whole genome shotgun (WGS) entry which is preliminary data.</text>
</comment>
<feature type="chain" id="PRO_5021298105" description="DUF3575 domain-containing protein" evidence="1">
    <location>
        <begin position="20"/>
        <end position="187"/>
    </location>
</feature>
<dbReference type="OrthoDB" id="883248at2"/>
<keyword evidence="1" id="KW-0732">Signal</keyword>
<dbReference type="AlphaFoldDB" id="A0A501QMC0"/>
<evidence type="ECO:0008006" key="4">
    <source>
        <dbReference type="Google" id="ProtNLM"/>
    </source>
</evidence>
<organism evidence="2 3">
    <name type="scientific">Flavobacterium microcysteis</name>
    <dbReference type="NCBI Taxonomy" id="2596891"/>
    <lineage>
        <taxon>Bacteria</taxon>
        <taxon>Pseudomonadati</taxon>
        <taxon>Bacteroidota</taxon>
        <taxon>Flavobacteriia</taxon>
        <taxon>Flavobacteriales</taxon>
        <taxon>Flavobacteriaceae</taxon>
        <taxon>Flavobacterium</taxon>
    </lineage>
</organism>
<evidence type="ECO:0000256" key="1">
    <source>
        <dbReference type="SAM" id="SignalP"/>
    </source>
</evidence>